<dbReference type="PANTHER" id="PTHR10380:SF173">
    <property type="entry name" value="CUTICULAR PROTEIN 47EF, ISOFORM C-RELATED"/>
    <property type="match status" value="1"/>
</dbReference>
<dbReference type="Pfam" id="PF00379">
    <property type="entry name" value="Chitin_bind_4"/>
    <property type="match status" value="1"/>
</dbReference>
<evidence type="ECO:0000313" key="5">
    <source>
        <dbReference type="EMBL" id="KAJ8732729.1"/>
    </source>
</evidence>
<feature type="signal peptide" evidence="4">
    <location>
        <begin position="1"/>
        <end position="17"/>
    </location>
</feature>
<evidence type="ECO:0000256" key="3">
    <source>
        <dbReference type="PROSITE-ProRule" id="PRU00497"/>
    </source>
</evidence>
<dbReference type="PROSITE" id="PS00233">
    <property type="entry name" value="CHIT_BIND_RR_1"/>
    <property type="match status" value="1"/>
</dbReference>
<evidence type="ECO:0008006" key="7">
    <source>
        <dbReference type="Google" id="ProtNLM"/>
    </source>
</evidence>
<keyword evidence="1 3" id="KW-0193">Cuticle</keyword>
<evidence type="ECO:0000313" key="6">
    <source>
        <dbReference type="Proteomes" id="UP001231518"/>
    </source>
</evidence>
<dbReference type="AlphaFoldDB" id="A0AAD7YXK2"/>
<dbReference type="InterPro" id="IPR000618">
    <property type="entry name" value="Insect_cuticle"/>
</dbReference>
<keyword evidence="6" id="KW-1185">Reference proteome</keyword>
<name>A0AAD7YXK2_MYTSE</name>
<protein>
    <recommendedName>
        <fullName evidence="7">Larval cuticle protein 1-like</fullName>
    </recommendedName>
</protein>
<dbReference type="InterPro" id="IPR050468">
    <property type="entry name" value="Cuticle_Struct_Prot"/>
</dbReference>
<evidence type="ECO:0000256" key="4">
    <source>
        <dbReference type="SAM" id="SignalP"/>
    </source>
</evidence>
<dbReference type="PROSITE" id="PS51155">
    <property type="entry name" value="CHIT_BIND_RR_2"/>
    <property type="match status" value="1"/>
</dbReference>
<evidence type="ECO:0000256" key="2">
    <source>
        <dbReference type="ARBA" id="ARBA00022729"/>
    </source>
</evidence>
<dbReference type="GO" id="GO:0062129">
    <property type="term" value="C:chitin-based extracellular matrix"/>
    <property type="evidence" value="ECO:0007669"/>
    <property type="project" value="TreeGrafter"/>
</dbReference>
<organism evidence="5 6">
    <name type="scientific">Mythimna separata</name>
    <name type="common">Oriental armyworm</name>
    <name type="synonym">Pseudaletia separata</name>
    <dbReference type="NCBI Taxonomy" id="271217"/>
    <lineage>
        <taxon>Eukaryota</taxon>
        <taxon>Metazoa</taxon>
        <taxon>Ecdysozoa</taxon>
        <taxon>Arthropoda</taxon>
        <taxon>Hexapoda</taxon>
        <taxon>Insecta</taxon>
        <taxon>Pterygota</taxon>
        <taxon>Neoptera</taxon>
        <taxon>Endopterygota</taxon>
        <taxon>Lepidoptera</taxon>
        <taxon>Glossata</taxon>
        <taxon>Ditrysia</taxon>
        <taxon>Noctuoidea</taxon>
        <taxon>Noctuidae</taxon>
        <taxon>Noctuinae</taxon>
        <taxon>Hadenini</taxon>
        <taxon>Mythimna</taxon>
    </lineage>
</organism>
<dbReference type="PRINTS" id="PR00947">
    <property type="entry name" value="CUTICLE"/>
</dbReference>
<dbReference type="InterPro" id="IPR031311">
    <property type="entry name" value="CHIT_BIND_RR_consensus"/>
</dbReference>
<reference evidence="5" key="1">
    <citation type="submission" date="2023-03" db="EMBL/GenBank/DDBJ databases">
        <title>Chromosome-level genomes of two armyworms, Mythimna separata and Mythimna loreyi, provide insights into the biosynthesis and reception of sex pheromones.</title>
        <authorList>
            <person name="Zhao H."/>
        </authorList>
    </citation>
    <scope>NUCLEOTIDE SEQUENCE</scope>
    <source>
        <strain evidence="5">BeijingLab</strain>
        <tissue evidence="5">Pupa</tissue>
    </source>
</reference>
<evidence type="ECO:0000256" key="1">
    <source>
        <dbReference type="ARBA" id="ARBA00022460"/>
    </source>
</evidence>
<keyword evidence="2 4" id="KW-0732">Signal</keyword>
<dbReference type="Proteomes" id="UP001231518">
    <property type="component" value="Chromosome 6"/>
</dbReference>
<dbReference type="GO" id="GO:0008010">
    <property type="term" value="F:structural constituent of chitin-based larval cuticle"/>
    <property type="evidence" value="ECO:0007669"/>
    <property type="project" value="TreeGrafter"/>
</dbReference>
<dbReference type="PANTHER" id="PTHR10380">
    <property type="entry name" value="CUTICLE PROTEIN"/>
    <property type="match status" value="1"/>
</dbReference>
<proteinExistence type="predicted"/>
<dbReference type="EMBL" id="JARGEI010000004">
    <property type="protein sequence ID" value="KAJ8732729.1"/>
    <property type="molecule type" value="Genomic_DNA"/>
</dbReference>
<accession>A0AAD7YXK2</accession>
<gene>
    <name evidence="5" type="ORF">PYW07_015328</name>
</gene>
<sequence>MKSMILVALALVAVAVAAPAEQAPKVTLILRSDFEQEPAGGYKYAVETDDGTARQEEGTVKEVLDEENKPHNVVVVRGSFSYVDPEGVTQTINYIADENGFQPEGPSIPKAVRR</sequence>
<feature type="chain" id="PRO_5042171606" description="Larval cuticle protein 1-like" evidence="4">
    <location>
        <begin position="18"/>
        <end position="114"/>
    </location>
</feature>
<comment type="caution">
    <text evidence="5">The sequence shown here is derived from an EMBL/GenBank/DDBJ whole genome shotgun (WGS) entry which is preliminary data.</text>
</comment>